<reference evidence="6" key="2">
    <citation type="submission" date="2015-08" db="UniProtKB">
        <authorList>
            <consortium name="WormBaseParasite"/>
        </authorList>
    </citation>
    <scope>IDENTIFICATION</scope>
</reference>
<dbReference type="Proteomes" id="UP000035680">
    <property type="component" value="Unassembled WGS sequence"/>
</dbReference>
<reference evidence="5" key="1">
    <citation type="submission" date="2014-07" db="EMBL/GenBank/DDBJ databases">
        <authorList>
            <person name="Martin A.A"/>
            <person name="De Silva N."/>
        </authorList>
    </citation>
    <scope>NUCLEOTIDE SEQUENCE</scope>
</reference>
<sequence>MKPGVKHHGAFKAKVITYPATKEIEDGHSINHYKRSYSRIVPQKNKKEKFDLGIVETFHISIPGKFKAWGIKAYVKRISMSLDDSTYKYFGMPSPGSFIPNHNSPFNNKITYRERFQNMLAHYVEETVFCIIHDKISLQKEFVKKFGVGFFDSKTVVGDSPFLLLNLNLFLDISGTKTPKMVEVLGIGIKDPKPLDDY</sequence>
<name>A0A0K0FIW0_STRVS</name>
<evidence type="ECO:0000313" key="6">
    <source>
        <dbReference type="WBParaSite" id="SVE_0883100.2"/>
    </source>
</evidence>
<comment type="similarity">
    <text evidence="1">Belongs to the UDP-glycosyltransferase family.</text>
</comment>
<dbReference type="PANTHER" id="PTHR48043:SF23">
    <property type="entry name" value="UDP-GLUCURONOSYLTRANSFERASE"/>
    <property type="match status" value="1"/>
</dbReference>
<keyword evidence="4" id="KW-0808">Transferase</keyword>
<evidence type="ECO:0000256" key="2">
    <source>
        <dbReference type="ARBA" id="ARBA00012544"/>
    </source>
</evidence>
<evidence type="ECO:0000256" key="4">
    <source>
        <dbReference type="ARBA" id="ARBA00022679"/>
    </source>
</evidence>
<protein>
    <recommendedName>
        <fullName evidence="2">glucuronosyltransferase</fullName>
        <ecNumber evidence="2">2.4.1.17</ecNumber>
    </recommendedName>
</protein>
<dbReference type="AlphaFoldDB" id="A0A0K0FIW0"/>
<accession>A0A0K0FIW0</accession>
<dbReference type="STRING" id="75913.A0A0K0FIW0"/>
<evidence type="ECO:0000256" key="3">
    <source>
        <dbReference type="ARBA" id="ARBA00022676"/>
    </source>
</evidence>
<dbReference type="WBParaSite" id="SVE_0883100.2">
    <property type="protein sequence ID" value="SVE_0883100.2"/>
    <property type="gene ID" value="SVE_0883100"/>
</dbReference>
<keyword evidence="5" id="KW-1185">Reference proteome</keyword>
<evidence type="ECO:0000313" key="5">
    <source>
        <dbReference type="Proteomes" id="UP000035680"/>
    </source>
</evidence>
<proteinExistence type="inferred from homology"/>
<dbReference type="InterPro" id="IPR050271">
    <property type="entry name" value="UDP-glycosyltransferase"/>
</dbReference>
<dbReference type="EC" id="2.4.1.17" evidence="2"/>
<dbReference type="GO" id="GO:0015020">
    <property type="term" value="F:glucuronosyltransferase activity"/>
    <property type="evidence" value="ECO:0007669"/>
    <property type="project" value="UniProtKB-EC"/>
</dbReference>
<dbReference type="SUPFAM" id="SSF53756">
    <property type="entry name" value="UDP-Glycosyltransferase/glycogen phosphorylase"/>
    <property type="match status" value="1"/>
</dbReference>
<keyword evidence="3" id="KW-0328">Glycosyltransferase</keyword>
<dbReference type="PANTHER" id="PTHR48043">
    <property type="entry name" value="EG:EG0003.4 PROTEIN-RELATED"/>
    <property type="match status" value="1"/>
</dbReference>
<evidence type="ECO:0000256" key="1">
    <source>
        <dbReference type="ARBA" id="ARBA00009995"/>
    </source>
</evidence>
<organism evidence="5 6">
    <name type="scientific">Strongyloides venezuelensis</name>
    <name type="common">Threadworm</name>
    <dbReference type="NCBI Taxonomy" id="75913"/>
    <lineage>
        <taxon>Eukaryota</taxon>
        <taxon>Metazoa</taxon>
        <taxon>Ecdysozoa</taxon>
        <taxon>Nematoda</taxon>
        <taxon>Chromadorea</taxon>
        <taxon>Rhabditida</taxon>
        <taxon>Tylenchina</taxon>
        <taxon>Panagrolaimomorpha</taxon>
        <taxon>Strongyloidoidea</taxon>
        <taxon>Strongyloididae</taxon>
        <taxon>Strongyloides</taxon>
    </lineage>
</organism>